<sequence>MKSKLLSTLAIVTLLTLMKANPIFEPTELKNTYGNRYENLFFGITIDKPEGWHLMNTTQLTTVVQQYGDARVINSSDLIGLTAARLKNKLLPLFSFVKYPYGTRDKSNPTIVCIIESVPENTGLNNECEPVPYPNNANESNCRVITLNGYTFTRKQSMMNLDDGKVIKQIQYTRKTKDGYYFLFTLSYDDDTSKQDLENVMKSLKISHE</sequence>
<evidence type="ECO:0000313" key="5">
    <source>
        <dbReference type="Proteomes" id="UP000663852"/>
    </source>
</evidence>
<dbReference type="EMBL" id="CAJNOJ010000079">
    <property type="protein sequence ID" value="CAF1054067.1"/>
    <property type="molecule type" value="Genomic_DNA"/>
</dbReference>
<organism evidence="3 5">
    <name type="scientific">Adineta ricciae</name>
    <name type="common">Rotifer</name>
    <dbReference type="NCBI Taxonomy" id="249248"/>
    <lineage>
        <taxon>Eukaryota</taxon>
        <taxon>Metazoa</taxon>
        <taxon>Spiralia</taxon>
        <taxon>Gnathifera</taxon>
        <taxon>Rotifera</taxon>
        <taxon>Eurotatoria</taxon>
        <taxon>Bdelloidea</taxon>
        <taxon>Adinetida</taxon>
        <taxon>Adinetidae</taxon>
        <taxon>Adineta</taxon>
    </lineage>
</organism>
<feature type="chain" id="PRO_5036225053" evidence="1">
    <location>
        <begin position="21"/>
        <end position="209"/>
    </location>
</feature>
<evidence type="ECO:0000256" key="1">
    <source>
        <dbReference type="SAM" id="SignalP"/>
    </source>
</evidence>
<evidence type="ECO:0000313" key="4">
    <source>
        <dbReference type="Proteomes" id="UP000663828"/>
    </source>
</evidence>
<reference evidence="3" key="1">
    <citation type="submission" date="2021-02" db="EMBL/GenBank/DDBJ databases">
        <authorList>
            <person name="Nowell W R."/>
        </authorList>
    </citation>
    <scope>NUCLEOTIDE SEQUENCE</scope>
</reference>
<comment type="caution">
    <text evidence="3">The sequence shown here is derived from an EMBL/GenBank/DDBJ whole genome shotgun (WGS) entry which is preliminary data.</text>
</comment>
<dbReference type="Proteomes" id="UP000663828">
    <property type="component" value="Unassembled WGS sequence"/>
</dbReference>
<evidence type="ECO:0000313" key="2">
    <source>
        <dbReference type="EMBL" id="CAF0981429.1"/>
    </source>
</evidence>
<protein>
    <submittedName>
        <fullName evidence="3">Uncharacterized protein</fullName>
    </submittedName>
</protein>
<dbReference type="AlphaFoldDB" id="A0A814KQ98"/>
<name>A0A814KQ98_ADIRI</name>
<dbReference type="EMBL" id="CAJNOR010000685">
    <property type="protein sequence ID" value="CAF0981429.1"/>
    <property type="molecule type" value="Genomic_DNA"/>
</dbReference>
<keyword evidence="1" id="KW-0732">Signal</keyword>
<accession>A0A814KQ98</accession>
<keyword evidence="4" id="KW-1185">Reference proteome</keyword>
<dbReference type="OrthoDB" id="9996846at2759"/>
<gene>
    <name evidence="3" type="ORF">EDS130_LOCUS17579</name>
    <name evidence="2" type="ORF">XAT740_LOCUS12202</name>
</gene>
<dbReference type="Proteomes" id="UP000663852">
    <property type="component" value="Unassembled WGS sequence"/>
</dbReference>
<proteinExistence type="predicted"/>
<evidence type="ECO:0000313" key="3">
    <source>
        <dbReference type="EMBL" id="CAF1054067.1"/>
    </source>
</evidence>
<feature type="signal peptide" evidence="1">
    <location>
        <begin position="1"/>
        <end position="20"/>
    </location>
</feature>